<dbReference type="Proteomes" id="UP001305647">
    <property type="component" value="Unassembled WGS sequence"/>
</dbReference>
<reference evidence="5" key="1">
    <citation type="journal article" date="2023" name="Mol. Phylogenet. Evol.">
        <title>Genome-scale phylogeny and comparative genomics of the fungal order Sordariales.</title>
        <authorList>
            <person name="Hensen N."/>
            <person name="Bonometti L."/>
            <person name="Westerberg I."/>
            <person name="Brannstrom I.O."/>
            <person name="Guillou S."/>
            <person name="Cros-Aarteil S."/>
            <person name="Calhoun S."/>
            <person name="Haridas S."/>
            <person name="Kuo A."/>
            <person name="Mondo S."/>
            <person name="Pangilinan J."/>
            <person name="Riley R."/>
            <person name="LaButti K."/>
            <person name="Andreopoulos B."/>
            <person name="Lipzen A."/>
            <person name="Chen C."/>
            <person name="Yan M."/>
            <person name="Daum C."/>
            <person name="Ng V."/>
            <person name="Clum A."/>
            <person name="Steindorff A."/>
            <person name="Ohm R.A."/>
            <person name="Martin F."/>
            <person name="Silar P."/>
            <person name="Natvig D.O."/>
            <person name="Lalanne C."/>
            <person name="Gautier V."/>
            <person name="Ament-Velasquez S.L."/>
            <person name="Kruys A."/>
            <person name="Hutchinson M.I."/>
            <person name="Powell A.J."/>
            <person name="Barry K."/>
            <person name="Miller A.N."/>
            <person name="Grigoriev I.V."/>
            <person name="Debuchy R."/>
            <person name="Gladieux P."/>
            <person name="Hiltunen Thoren M."/>
            <person name="Johannesson H."/>
        </authorList>
    </citation>
    <scope>NUCLEOTIDE SEQUENCE</scope>
    <source>
        <strain evidence="5">CBS 757.83</strain>
    </source>
</reference>
<keyword evidence="3" id="KW-0443">Lipid metabolism</keyword>
<evidence type="ECO:0000256" key="3">
    <source>
        <dbReference type="ARBA" id="ARBA00023098"/>
    </source>
</evidence>
<keyword evidence="2" id="KW-0442">Lipid degradation</keyword>
<sequence>MITTGGDAVVHVGDGTALSFLGRPFDEELDGRPPSNETGPALDNGFLLPSPLARLVSVGTRSTGHLVRITGATVDWGLNVFGNTTLSALQLGRAVVDDGLLKAAKDAVSRRHHQTAEADAAANIERRIERLNTRIDHAIFWVATGFHVTSAAASNLFRGTVSLLSTLDQFFGSTDSSRTMASIITMIRREMASPAAAGQGETVSLAELVMSFCVLAHLQSSCRALLEEDSRASAVDEIVWDVVVFDNGAQIGVLEENMDHYPTPDTQTRLEIETTMHIQLQHIPSSELQNFSTPSSSSSSLLLRSTAESASTRELTPLEADEAPAEPPPNQELDTPPQRGHSNMMRGFRSALKRSVSGLSKDRQRSRATLGKMKHVLVAALAAKAPGKAQRQNRGLNTPAQHPIWVQEERMLVIANSALPERGMDLIHAASTTSLLSVHDTRRRRSDVACSVVPVDHYQPVQAFQTTTRSHALSNTGSETQLDSLHSVPTRRHPHASSIYTLAAGPDSKPYLISCPTYQLTPHNAEGDLSAARRTPTSRYQFPERHPLANLPRYMRFASASYGSTIMGLMGVGTRIPVPGFLDDTHEELHSFARHTRCKPEDILLSSFLDPQGGSDATGSTDSGIPLVHYVSLDHASKAVTLVCRGTVDFEDILADMTCEYDDLVWRGKSYKVHKGIHASAKRLLYGRDGRVLHTLKAALEELPSYGIVLTGLVHGNDVVPSLSLGLFRDILAAALAVKSDFAASATTEIQRRLRHAVANCLSLSEPAGGVQPAADNGDDDGEWAFASLKVLRVNMMHDKLVPPGEVFVVDSAPRPGGRGQAASVFGGGGLGEYLGLGQGQGQASPAQHRVVLKHVRDVERRFGELRFGSGMFADHMFGRYEAALERLRVGARVRE</sequence>
<feature type="compositionally biased region" description="Polar residues" evidence="4">
    <location>
        <begin position="469"/>
        <end position="484"/>
    </location>
</feature>
<dbReference type="GO" id="GO:0019369">
    <property type="term" value="P:arachidonate metabolic process"/>
    <property type="evidence" value="ECO:0007669"/>
    <property type="project" value="TreeGrafter"/>
</dbReference>
<dbReference type="GO" id="GO:0046340">
    <property type="term" value="P:diacylglycerol catabolic process"/>
    <property type="evidence" value="ECO:0007669"/>
    <property type="project" value="TreeGrafter"/>
</dbReference>
<dbReference type="PANTHER" id="PTHR45792">
    <property type="entry name" value="DIACYLGLYCEROL LIPASE HOMOLOG-RELATED"/>
    <property type="match status" value="1"/>
</dbReference>
<dbReference type="InterPro" id="IPR029058">
    <property type="entry name" value="AB_hydrolase_fold"/>
</dbReference>
<organism evidence="5 6">
    <name type="scientific">Parathielavia hyrcaniae</name>
    <dbReference type="NCBI Taxonomy" id="113614"/>
    <lineage>
        <taxon>Eukaryota</taxon>
        <taxon>Fungi</taxon>
        <taxon>Dikarya</taxon>
        <taxon>Ascomycota</taxon>
        <taxon>Pezizomycotina</taxon>
        <taxon>Sordariomycetes</taxon>
        <taxon>Sordariomycetidae</taxon>
        <taxon>Sordariales</taxon>
        <taxon>Chaetomiaceae</taxon>
        <taxon>Parathielavia</taxon>
    </lineage>
</organism>
<dbReference type="EMBL" id="MU863630">
    <property type="protein sequence ID" value="KAK4102805.1"/>
    <property type="molecule type" value="Genomic_DNA"/>
</dbReference>
<feature type="compositionally biased region" description="Low complexity" evidence="4">
    <location>
        <begin position="292"/>
        <end position="318"/>
    </location>
</feature>
<comment type="caution">
    <text evidence="5">The sequence shown here is derived from an EMBL/GenBank/DDBJ whole genome shotgun (WGS) entry which is preliminary data.</text>
</comment>
<dbReference type="SUPFAM" id="SSF53474">
    <property type="entry name" value="alpha/beta-Hydrolases"/>
    <property type="match status" value="1"/>
</dbReference>
<protein>
    <submittedName>
        <fullName evidence="5">Uncharacterized protein</fullName>
    </submittedName>
</protein>
<dbReference type="AlphaFoldDB" id="A0AAN6T2L7"/>
<keyword evidence="6" id="KW-1185">Reference proteome</keyword>
<dbReference type="InterPro" id="IPR052214">
    <property type="entry name" value="DAG_Lipase-Related"/>
</dbReference>
<reference evidence="5" key="2">
    <citation type="submission" date="2023-05" db="EMBL/GenBank/DDBJ databases">
        <authorList>
            <consortium name="Lawrence Berkeley National Laboratory"/>
            <person name="Steindorff A."/>
            <person name="Hensen N."/>
            <person name="Bonometti L."/>
            <person name="Westerberg I."/>
            <person name="Brannstrom I.O."/>
            <person name="Guillou S."/>
            <person name="Cros-Aarteil S."/>
            <person name="Calhoun S."/>
            <person name="Haridas S."/>
            <person name="Kuo A."/>
            <person name="Mondo S."/>
            <person name="Pangilinan J."/>
            <person name="Riley R."/>
            <person name="Labutti K."/>
            <person name="Andreopoulos B."/>
            <person name="Lipzen A."/>
            <person name="Chen C."/>
            <person name="Yanf M."/>
            <person name="Daum C."/>
            <person name="Ng V."/>
            <person name="Clum A."/>
            <person name="Ohm R."/>
            <person name="Martin F."/>
            <person name="Silar P."/>
            <person name="Natvig D."/>
            <person name="Lalanne C."/>
            <person name="Gautier V."/>
            <person name="Ament-Velasquez S.L."/>
            <person name="Kruys A."/>
            <person name="Hutchinson M.I."/>
            <person name="Powell A.J."/>
            <person name="Barry K."/>
            <person name="Miller A.N."/>
            <person name="Grigoriev I.V."/>
            <person name="Debuchy R."/>
            <person name="Gladieux P."/>
            <person name="Thoren M.H."/>
            <person name="Johannesson H."/>
        </authorList>
    </citation>
    <scope>NUCLEOTIDE SEQUENCE</scope>
    <source>
        <strain evidence="5">CBS 757.83</strain>
    </source>
</reference>
<evidence type="ECO:0000256" key="4">
    <source>
        <dbReference type="SAM" id="MobiDB-lite"/>
    </source>
</evidence>
<dbReference type="Gene3D" id="3.40.50.1820">
    <property type="entry name" value="alpha/beta hydrolase"/>
    <property type="match status" value="1"/>
</dbReference>
<feature type="region of interest" description="Disordered" evidence="4">
    <location>
        <begin position="469"/>
        <end position="490"/>
    </location>
</feature>
<feature type="region of interest" description="Disordered" evidence="4">
    <location>
        <begin position="285"/>
        <end position="344"/>
    </location>
</feature>
<accession>A0AAN6T2L7</accession>
<evidence type="ECO:0000313" key="6">
    <source>
        <dbReference type="Proteomes" id="UP001305647"/>
    </source>
</evidence>
<proteinExistence type="predicted"/>
<dbReference type="GO" id="GO:0016298">
    <property type="term" value="F:lipase activity"/>
    <property type="evidence" value="ECO:0007669"/>
    <property type="project" value="TreeGrafter"/>
</dbReference>
<name>A0AAN6T2L7_9PEZI</name>
<dbReference type="PANTHER" id="PTHR45792:SF7">
    <property type="entry name" value="PUTATIVE (AFU_ORTHOLOGUE AFUA_6G02710)-RELATED"/>
    <property type="match status" value="1"/>
</dbReference>
<evidence type="ECO:0000256" key="2">
    <source>
        <dbReference type="ARBA" id="ARBA00022963"/>
    </source>
</evidence>
<evidence type="ECO:0000256" key="1">
    <source>
        <dbReference type="ARBA" id="ARBA00022801"/>
    </source>
</evidence>
<keyword evidence="1" id="KW-0378">Hydrolase</keyword>
<feature type="region of interest" description="Disordered" evidence="4">
    <location>
        <begin position="23"/>
        <end position="42"/>
    </location>
</feature>
<evidence type="ECO:0000313" key="5">
    <source>
        <dbReference type="EMBL" id="KAK4102805.1"/>
    </source>
</evidence>
<gene>
    <name evidence="5" type="ORF">N658DRAFT_485041</name>
</gene>